<dbReference type="WBParaSite" id="maker-uti_cns_0048745-snap-gene-0.2-mRNA-1">
    <property type="protein sequence ID" value="maker-uti_cns_0048745-snap-gene-0.2-mRNA-1"/>
    <property type="gene ID" value="maker-uti_cns_0048745-snap-gene-0.2"/>
</dbReference>
<name>A0A1I8JL86_9PLAT</name>
<dbReference type="GO" id="GO:0034333">
    <property type="term" value="P:adherens junction assembly"/>
    <property type="evidence" value="ECO:0007669"/>
    <property type="project" value="TreeGrafter"/>
</dbReference>
<comment type="similarity">
    <text evidence="1">Belongs to the TBCD family.</text>
</comment>
<dbReference type="PANTHER" id="PTHR12658:SF0">
    <property type="entry name" value="TUBULIN-SPECIFIC CHAPERONE D"/>
    <property type="match status" value="1"/>
</dbReference>
<feature type="domain" description="Tubulin-folding cofactor D C-terminal" evidence="4">
    <location>
        <begin position="910"/>
        <end position="1112"/>
    </location>
</feature>
<evidence type="ECO:0000259" key="5">
    <source>
        <dbReference type="Pfam" id="PF25767"/>
    </source>
</evidence>
<organism evidence="6 7">
    <name type="scientific">Macrostomum lignano</name>
    <dbReference type="NCBI Taxonomy" id="282301"/>
    <lineage>
        <taxon>Eukaryota</taxon>
        <taxon>Metazoa</taxon>
        <taxon>Spiralia</taxon>
        <taxon>Lophotrochozoa</taxon>
        <taxon>Platyhelminthes</taxon>
        <taxon>Rhabditophora</taxon>
        <taxon>Macrostomorpha</taxon>
        <taxon>Macrostomida</taxon>
        <taxon>Macrostomidae</taxon>
        <taxon>Macrostomum</taxon>
    </lineage>
</organism>
<dbReference type="AlphaFoldDB" id="A0A1I8JL86"/>
<evidence type="ECO:0000313" key="6">
    <source>
        <dbReference type="Proteomes" id="UP000095280"/>
    </source>
</evidence>
<evidence type="ECO:0000259" key="4">
    <source>
        <dbReference type="Pfam" id="PF12612"/>
    </source>
</evidence>
<dbReference type="Pfam" id="PF23579">
    <property type="entry name" value="ARM_TBCD"/>
    <property type="match status" value="1"/>
</dbReference>
<evidence type="ECO:0000256" key="3">
    <source>
        <dbReference type="ARBA" id="ARBA00023186"/>
    </source>
</evidence>
<dbReference type="Pfam" id="PF25767">
    <property type="entry name" value="ARM_TBCD_2nd"/>
    <property type="match status" value="1"/>
</dbReference>
<dbReference type="InterPro" id="IPR022577">
    <property type="entry name" value="TBCD_C"/>
</dbReference>
<protein>
    <recommendedName>
        <fullName evidence="2">Tubulin-specific chaperone D</fullName>
    </recommendedName>
</protein>
<dbReference type="InterPro" id="IPR011989">
    <property type="entry name" value="ARM-like"/>
</dbReference>
<dbReference type="InterPro" id="IPR033162">
    <property type="entry name" value="TBCD"/>
</dbReference>
<dbReference type="InterPro" id="IPR016024">
    <property type="entry name" value="ARM-type_fold"/>
</dbReference>
<sequence length="1217" mass="131747">IQAKSAAAAASSAVKDDDEGFGDVHTGCLLDAGQMLAEAQELAGPRLDRDHADEHAMEVLLDRLKYTLDQFQEQPHMLDPVLDRLLGDCLARFKLGPDIPDTLLAGNAHCMHLVLKTRGYKSSARRMPHEASDLVLILDLLDRRSGKLTDHMLCCLLLWLSTVVLIPFDLARFDAAAESVGKAPEATVAGRIDSLAREFACRGGMQQEAACFLLARFYTRPGASLAEFAAWSIERLDSWPLESYADTYKHCGLLRSLGLLCKLGRREDLLPHAGPLLSCALRHCQRLARHTEGLLNKLRAKLIQRLGAIFLRQRLAAWRYKRGHRSLVANLAPNQPSAAAATDKDEEEQEELEDDFEVAPEVETVLDHLLGALSNRDSIVRWSAAKGIGRVAGRLPLGLADQVVDALLSKFNRLESYETWHGACLATAELSRRGLLLPDRLPAVLASVKESLVYDERSGESNHGSNVRDAACYVLWSFARAYHPAVLQPHVVSIATALVVTSLFDREINVRRAAAAAFQEHVGRQGNFPNGIEIVTNCDYFAVGNRSHAFTRLSLFVAGFGVTYLRPMLAHLVEHKLGHWDPALRELAAEAFGSLVPLDAEHCLGSHLPQLVASAQGLDLCLRHGAVLALAHSLYALGDAGLEASGKIEPSLADGVLNLISVLSNAGYMRGLAGELIRRACCTLVERLCRARPFPVPPEVRSVWQAFLDDCLRHREATVQEAAAEALMPFLDGEPVDVRLVEKYCTEALSASQESHRAGHCSALGQLPSSYYRHQSASGSSAEQAALLDRVLDCLADCSSCSSARTAVDTRTWAYARRAALRALVSACLSFASASASSPAAATDAEDKQLLGVFDRAARCLLAGLTDYTVDQRGDVGSLTREAALCGIADLVCLSGPRIANRVSPGLAEDLFCGLVQQAAEKIDRMRRVAGESLRRTVAALPERLAPAALRQMLAGLPAAEASGGDGDGAAASFNWANPSDAFPALAPLLGSVPNARFRYALLTGLVVSVGGLTESTERAASDALLTVVADCAQSEPGFPLEVLRLHARLLEERARQDRLTVPAMRSLTCLLRDAFISERLLLADEVDAQRLLDNVVTLVKAEVAGCTNWSKLLIAQDTLTAALQFPPPDRALKPLMLHLGHKYPVVRRNAASKLYEAVLLFDSVVPVETVDEVSSLLLETVWEEALEKVRPVRNRLCELLHLPVPTVKAGAAASAS</sequence>
<dbReference type="GO" id="GO:0048487">
    <property type="term" value="F:beta-tubulin binding"/>
    <property type="evidence" value="ECO:0007669"/>
    <property type="project" value="InterPro"/>
</dbReference>
<dbReference type="GO" id="GO:0007021">
    <property type="term" value="P:tubulin complex assembly"/>
    <property type="evidence" value="ECO:0007669"/>
    <property type="project" value="InterPro"/>
</dbReference>
<feature type="domain" description="Tubulin-folding cofactor D ARM repeats" evidence="5">
    <location>
        <begin position="295"/>
        <end position="532"/>
    </location>
</feature>
<dbReference type="GO" id="GO:0000226">
    <property type="term" value="P:microtubule cytoskeleton organization"/>
    <property type="evidence" value="ECO:0007669"/>
    <property type="project" value="TreeGrafter"/>
</dbReference>
<dbReference type="PANTHER" id="PTHR12658">
    <property type="entry name" value="BETA-TUBULIN COFACTOR D"/>
    <property type="match status" value="1"/>
</dbReference>
<evidence type="ECO:0000313" key="7">
    <source>
        <dbReference type="WBParaSite" id="maker-uti_cns_0048745-snap-gene-0.2-mRNA-1"/>
    </source>
</evidence>
<dbReference type="GO" id="GO:0070830">
    <property type="term" value="P:bicellular tight junction assembly"/>
    <property type="evidence" value="ECO:0007669"/>
    <property type="project" value="TreeGrafter"/>
</dbReference>
<keyword evidence="6" id="KW-1185">Reference proteome</keyword>
<evidence type="ECO:0000256" key="1">
    <source>
        <dbReference type="ARBA" id="ARBA00006853"/>
    </source>
</evidence>
<proteinExistence type="inferred from homology"/>
<dbReference type="SUPFAM" id="SSF48371">
    <property type="entry name" value="ARM repeat"/>
    <property type="match status" value="1"/>
</dbReference>
<accession>A0A1I8JL86</accession>
<dbReference type="Proteomes" id="UP000095280">
    <property type="component" value="Unplaced"/>
</dbReference>
<dbReference type="GO" id="GO:0016328">
    <property type="term" value="C:lateral plasma membrane"/>
    <property type="evidence" value="ECO:0007669"/>
    <property type="project" value="TreeGrafter"/>
</dbReference>
<dbReference type="Pfam" id="PF12612">
    <property type="entry name" value="TFCD_C"/>
    <property type="match status" value="1"/>
</dbReference>
<dbReference type="InterPro" id="IPR058033">
    <property type="entry name" value="ARM_TBCD_2nd"/>
</dbReference>
<dbReference type="Gene3D" id="1.25.10.10">
    <property type="entry name" value="Leucine-rich Repeat Variant"/>
    <property type="match status" value="2"/>
</dbReference>
<dbReference type="GO" id="GO:0005096">
    <property type="term" value="F:GTPase activator activity"/>
    <property type="evidence" value="ECO:0007669"/>
    <property type="project" value="InterPro"/>
</dbReference>
<keyword evidence="3" id="KW-0143">Chaperone</keyword>
<dbReference type="GO" id="GO:0007023">
    <property type="term" value="P:post-chaperonin tubulin folding pathway"/>
    <property type="evidence" value="ECO:0007669"/>
    <property type="project" value="InterPro"/>
</dbReference>
<reference evidence="7" key="1">
    <citation type="submission" date="2016-11" db="UniProtKB">
        <authorList>
            <consortium name="WormBaseParasite"/>
        </authorList>
    </citation>
    <scope>IDENTIFICATION</scope>
</reference>
<evidence type="ECO:0000256" key="2">
    <source>
        <dbReference type="ARBA" id="ARBA00015003"/>
    </source>
</evidence>